<evidence type="ECO:0000259" key="2">
    <source>
        <dbReference type="Pfam" id="PF00281"/>
    </source>
</evidence>
<sequence length="40" mass="4403">MEAPKVEKIIVSTGVGKANKDKKRLELIQDRLARITGQAP</sequence>
<evidence type="ECO:0000313" key="4">
    <source>
        <dbReference type="Proteomes" id="UP000034789"/>
    </source>
</evidence>
<dbReference type="Pfam" id="PF00281">
    <property type="entry name" value="Ribosomal_L5"/>
    <property type="match status" value="1"/>
</dbReference>
<keyword evidence="3" id="KW-0687">Ribonucleoprotein</keyword>
<organism evidence="3 4">
    <name type="scientific">Candidatus Kaiserbacteria bacterium GW2011_GWA2_58_9</name>
    <dbReference type="NCBI Taxonomy" id="1618672"/>
    <lineage>
        <taxon>Bacteria</taxon>
        <taxon>Candidatus Kaiseribacteriota</taxon>
    </lineage>
</organism>
<dbReference type="InterPro" id="IPR022803">
    <property type="entry name" value="Ribosomal_uL5_dom_sf"/>
</dbReference>
<dbReference type="AlphaFoldDB" id="A0A0G1YV56"/>
<dbReference type="GO" id="GO:0005840">
    <property type="term" value="C:ribosome"/>
    <property type="evidence" value="ECO:0007669"/>
    <property type="project" value="UniProtKB-KW"/>
</dbReference>
<comment type="caution">
    <text evidence="3">The sequence shown here is derived from an EMBL/GenBank/DDBJ whole genome shotgun (WGS) entry which is preliminary data.</text>
</comment>
<dbReference type="Gene3D" id="3.30.1440.10">
    <property type="match status" value="1"/>
</dbReference>
<proteinExistence type="predicted"/>
<evidence type="ECO:0000313" key="3">
    <source>
        <dbReference type="EMBL" id="KKW47343.1"/>
    </source>
</evidence>
<feature type="domain" description="Large ribosomal subunit protein uL5 N-terminal" evidence="2">
    <location>
        <begin position="1"/>
        <end position="40"/>
    </location>
</feature>
<dbReference type="Proteomes" id="UP000034789">
    <property type="component" value="Unassembled WGS sequence"/>
</dbReference>
<reference evidence="3 4" key="1">
    <citation type="journal article" date="2015" name="Nature">
        <title>rRNA introns, odd ribosomes, and small enigmatic genomes across a large radiation of phyla.</title>
        <authorList>
            <person name="Brown C.T."/>
            <person name="Hug L.A."/>
            <person name="Thomas B.C."/>
            <person name="Sharon I."/>
            <person name="Castelle C.J."/>
            <person name="Singh A."/>
            <person name="Wilkins M.J."/>
            <person name="Williams K.H."/>
            <person name="Banfield J.F."/>
        </authorList>
    </citation>
    <scope>NUCLEOTIDE SEQUENCE [LARGE SCALE GENOMIC DNA]</scope>
</reference>
<dbReference type="EMBL" id="LCSD01000014">
    <property type="protein sequence ID" value="KKW47343.1"/>
    <property type="molecule type" value="Genomic_DNA"/>
</dbReference>
<name>A0A0G1YV56_9BACT</name>
<feature type="non-terminal residue" evidence="3">
    <location>
        <position position="40"/>
    </location>
</feature>
<keyword evidence="3" id="KW-0689">Ribosomal protein</keyword>
<dbReference type="SUPFAM" id="SSF55282">
    <property type="entry name" value="RL5-like"/>
    <property type="match status" value="1"/>
</dbReference>
<evidence type="ECO:0000256" key="1">
    <source>
        <dbReference type="ARBA" id="ARBA00035461"/>
    </source>
</evidence>
<protein>
    <recommendedName>
        <fullName evidence="1">50S ribosomal protein L5</fullName>
    </recommendedName>
</protein>
<accession>A0A0G1YV56</accession>
<dbReference type="InterPro" id="IPR031310">
    <property type="entry name" value="Ribosomal_uL5_N"/>
</dbReference>
<gene>
    <name evidence="3" type="ORF">UY98_C0014G0016</name>
</gene>